<keyword evidence="1" id="KW-0472">Membrane</keyword>
<accession>H6SU95</accession>
<evidence type="ECO:0000256" key="1">
    <source>
        <dbReference type="SAM" id="Phobius"/>
    </source>
</evidence>
<reference evidence="2 3" key="1">
    <citation type="journal article" date="2012" name="Virol. J.">
        <title>The genome and proteome of a Campylobacter coli bacteriophage vB_CcoM-IBB_35 reveal unusual features.</title>
        <authorList>
            <person name="Carvalho C.M."/>
            <person name="Kropinski A.M."/>
            <person name="Lingohr E.J."/>
            <person name="Santos S.B."/>
            <person name="King J."/>
            <person name="Azeredo J."/>
        </authorList>
    </citation>
    <scope>NUCLEOTIDE SEQUENCE [LARGE SCALE GENOMIC DNA]</scope>
</reference>
<proteinExistence type="predicted"/>
<organism evidence="2 3">
    <name type="scientific">Campylobacter virus IBB35</name>
    <dbReference type="NCBI Taxonomy" id="1006972"/>
    <lineage>
        <taxon>Viruses</taxon>
        <taxon>Duplodnaviria</taxon>
        <taxon>Heunggongvirae</taxon>
        <taxon>Uroviricota</taxon>
        <taxon>Caudoviricetes</taxon>
        <taxon>Connertonviridae</taxon>
        <taxon>Firehammervirus</taxon>
    </lineage>
</organism>
<protein>
    <submittedName>
        <fullName evidence="2">Uncharacterized protein</fullName>
    </submittedName>
</protein>
<evidence type="ECO:0000313" key="2">
    <source>
        <dbReference type="EMBL" id="AEF56787.1"/>
    </source>
</evidence>
<sequence length="130" mass="14517">MLLSFFIYLAGVFDALKVIAVVVLCLTLVVFCLSFILNVTAPADREDRLCKMTSKSIKICVITSIIFGAIIILVPRSSTMYLMAGAYVGTEAIENPNIVNKLSKVNKIIDYKLDEMLKELESKKLEYETN</sequence>
<feature type="transmembrane region" description="Helical" evidence="1">
    <location>
        <begin position="57"/>
        <end position="74"/>
    </location>
</feature>
<feature type="transmembrane region" description="Helical" evidence="1">
    <location>
        <begin position="6"/>
        <end position="37"/>
    </location>
</feature>
<dbReference type="EMBL" id="HM246720">
    <property type="protein sequence ID" value="AEF56787.1"/>
    <property type="molecule type" value="Genomic_DNA"/>
</dbReference>
<dbReference type="Proteomes" id="UP000007175">
    <property type="component" value="Genome Segment"/>
</dbReference>
<evidence type="ECO:0000313" key="3">
    <source>
        <dbReference type="Proteomes" id="UP000007175"/>
    </source>
</evidence>
<keyword evidence="1" id="KW-0812">Transmembrane</keyword>
<name>H6SU95_9CAUD</name>
<keyword evidence="1" id="KW-1133">Transmembrane helix</keyword>